<comment type="similarity">
    <text evidence="2 6">Belongs to the drug/metabolite transporter (DMT) superfamily. Plant drug/metabolite exporter (P-DME) (TC 2.A.7.4) family.</text>
</comment>
<feature type="compositionally biased region" description="Polar residues" evidence="7">
    <location>
        <begin position="355"/>
        <end position="381"/>
    </location>
</feature>
<protein>
    <recommendedName>
        <fullName evidence="6">WAT1-related protein</fullName>
    </recommendedName>
</protein>
<keyword evidence="10" id="KW-1185">Reference proteome</keyword>
<evidence type="ECO:0000256" key="4">
    <source>
        <dbReference type="ARBA" id="ARBA00022989"/>
    </source>
</evidence>
<accession>A0AAN9KTC7</accession>
<feature type="transmembrane region" description="Helical" evidence="6">
    <location>
        <begin position="181"/>
        <end position="201"/>
    </location>
</feature>
<feature type="transmembrane region" description="Helical" evidence="6">
    <location>
        <begin position="78"/>
        <end position="101"/>
    </location>
</feature>
<feature type="transmembrane region" description="Helical" evidence="6">
    <location>
        <begin position="43"/>
        <end position="66"/>
    </location>
</feature>
<dbReference type="Proteomes" id="UP001367508">
    <property type="component" value="Unassembled WGS sequence"/>
</dbReference>
<feature type="transmembrane region" description="Helical" evidence="6">
    <location>
        <begin position="107"/>
        <end position="129"/>
    </location>
</feature>
<dbReference type="EMBL" id="JAYMYQ010000007">
    <property type="protein sequence ID" value="KAK7321323.1"/>
    <property type="molecule type" value="Genomic_DNA"/>
</dbReference>
<dbReference type="GO" id="GO:0016020">
    <property type="term" value="C:membrane"/>
    <property type="evidence" value="ECO:0007669"/>
    <property type="project" value="UniProtKB-SubCell"/>
</dbReference>
<evidence type="ECO:0000256" key="6">
    <source>
        <dbReference type="RuleBase" id="RU363077"/>
    </source>
</evidence>
<keyword evidence="5 6" id="KW-0472">Membrane</keyword>
<feature type="domain" description="EamA" evidence="8">
    <location>
        <begin position="183"/>
        <end position="320"/>
    </location>
</feature>
<gene>
    <name evidence="9" type="ORF">VNO77_31850</name>
</gene>
<dbReference type="InterPro" id="IPR030184">
    <property type="entry name" value="WAT1-related"/>
</dbReference>
<evidence type="ECO:0000313" key="9">
    <source>
        <dbReference type="EMBL" id="KAK7321323.1"/>
    </source>
</evidence>
<dbReference type="InterPro" id="IPR037185">
    <property type="entry name" value="EmrE-like"/>
</dbReference>
<organism evidence="9 10">
    <name type="scientific">Canavalia gladiata</name>
    <name type="common">Sword bean</name>
    <name type="synonym">Dolichos gladiatus</name>
    <dbReference type="NCBI Taxonomy" id="3824"/>
    <lineage>
        <taxon>Eukaryota</taxon>
        <taxon>Viridiplantae</taxon>
        <taxon>Streptophyta</taxon>
        <taxon>Embryophyta</taxon>
        <taxon>Tracheophyta</taxon>
        <taxon>Spermatophyta</taxon>
        <taxon>Magnoliopsida</taxon>
        <taxon>eudicotyledons</taxon>
        <taxon>Gunneridae</taxon>
        <taxon>Pentapetalae</taxon>
        <taxon>rosids</taxon>
        <taxon>fabids</taxon>
        <taxon>Fabales</taxon>
        <taxon>Fabaceae</taxon>
        <taxon>Papilionoideae</taxon>
        <taxon>50 kb inversion clade</taxon>
        <taxon>NPAAA clade</taxon>
        <taxon>indigoferoid/millettioid clade</taxon>
        <taxon>Phaseoleae</taxon>
        <taxon>Canavalia</taxon>
    </lineage>
</organism>
<keyword evidence="4 6" id="KW-1133">Transmembrane helix</keyword>
<feature type="transmembrane region" description="Helical" evidence="6">
    <location>
        <begin position="16"/>
        <end position="37"/>
    </location>
</feature>
<keyword evidence="3 6" id="KW-0812">Transmembrane</keyword>
<sequence>MEDTEGAKRWFTSSQVVLSIILVQVFATGMQILSKLVLVQDSFAFALVTYRHIVAAICVASFALYFERWGAKKMNWKVWFWLFCNALAGVIMDLGLLYYVIGDTSAIYSINLLKLIPICTVFTCILFRMENLRLQTFASKAKYIGVVLCGVGALVISLYQGKKFYVGHHTQTVVAAHETHMLRGALLLVCSSFSFPVWYIFQVKLLKVFPLGYWGTMLACVMATVQSAIIGILIDSSKAVWTFEWNLQLITIVYSGALATAATFSMLSWGITTKGPTYPPMFTPLALVCVAFSEAILLWKPLSVGTFLGMVLIIVGLYFFCWVKGRRQKQISLVPERKHTHKTQGTPESDVETAKGSTSIDDELTGTQSTATEIPSSSPPNNLLIEIDKN</sequence>
<proteinExistence type="inferred from homology"/>
<dbReference type="PANTHER" id="PTHR31218">
    <property type="entry name" value="WAT1-RELATED PROTEIN"/>
    <property type="match status" value="1"/>
</dbReference>
<feature type="transmembrane region" description="Helical" evidence="6">
    <location>
        <begin position="305"/>
        <end position="323"/>
    </location>
</feature>
<feature type="transmembrane region" description="Helical" evidence="6">
    <location>
        <begin position="246"/>
        <end position="269"/>
    </location>
</feature>
<feature type="transmembrane region" description="Helical" evidence="6">
    <location>
        <begin position="141"/>
        <end position="161"/>
    </location>
</feature>
<evidence type="ECO:0000256" key="1">
    <source>
        <dbReference type="ARBA" id="ARBA00004141"/>
    </source>
</evidence>
<feature type="region of interest" description="Disordered" evidence="7">
    <location>
        <begin position="336"/>
        <end position="390"/>
    </location>
</feature>
<name>A0AAN9KTC7_CANGL</name>
<evidence type="ECO:0000256" key="7">
    <source>
        <dbReference type="SAM" id="MobiDB-lite"/>
    </source>
</evidence>
<evidence type="ECO:0000259" key="8">
    <source>
        <dbReference type="Pfam" id="PF00892"/>
    </source>
</evidence>
<dbReference type="InterPro" id="IPR000620">
    <property type="entry name" value="EamA_dom"/>
</dbReference>
<evidence type="ECO:0000256" key="3">
    <source>
        <dbReference type="ARBA" id="ARBA00022692"/>
    </source>
</evidence>
<dbReference type="AlphaFoldDB" id="A0AAN9KTC7"/>
<evidence type="ECO:0000256" key="5">
    <source>
        <dbReference type="ARBA" id="ARBA00023136"/>
    </source>
</evidence>
<dbReference type="SUPFAM" id="SSF103481">
    <property type="entry name" value="Multidrug resistance efflux transporter EmrE"/>
    <property type="match status" value="1"/>
</dbReference>
<dbReference type="GO" id="GO:0022857">
    <property type="term" value="F:transmembrane transporter activity"/>
    <property type="evidence" value="ECO:0007669"/>
    <property type="project" value="InterPro"/>
</dbReference>
<comment type="subcellular location">
    <subcellularLocation>
        <location evidence="1 6">Membrane</location>
        <topology evidence="1 6">Multi-pass membrane protein</topology>
    </subcellularLocation>
</comment>
<evidence type="ECO:0000313" key="10">
    <source>
        <dbReference type="Proteomes" id="UP001367508"/>
    </source>
</evidence>
<evidence type="ECO:0000256" key="2">
    <source>
        <dbReference type="ARBA" id="ARBA00007635"/>
    </source>
</evidence>
<dbReference type="Pfam" id="PF00892">
    <property type="entry name" value="EamA"/>
    <property type="match status" value="1"/>
</dbReference>
<feature type="transmembrane region" description="Helical" evidence="6">
    <location>
        <begin position="213"/>
        <end position="234"/>
    </location>
</feature>
<feature type="transmembrane region" description="Helical" evidence="6">
    <location>
        <begin position="281"/>
        <end position="299"/>
    </location>
</feature>
<comment type="caution">
    <text evidence="9">The sequence shown here is derived from an EMBL/GenBank/DDBJ whole genome shotgun (WGS) entry which is preliminary data.</text>
</comment>
<reference evidence="9 10" key="1">
    <citation type="submission" date="2024-01" db="EMBL/GenBank/DDBJ databases">
        <title>The genomes of 5 underutilized Papilionoideae crops provide insights into root nodulation and disease resistanc.</title>
        <authorList>
            <person name="Jiang F."/>
        </authorList>
    </citation>
    <scope>NUCLEOTIDE SEQUENCE [LARGE SCALE GENOMIC DNA]</scope>
    <source>
        <strain evidence="9">LVBAO_FW01</strain>
        <tissue evidence="9">Leaves</tissue>
    </source>
</reference>